<feature type="transmembrane region" description="Helical" evidence="1">
    <location>
        <begin position="102"/>
        <end position="122"/>
    </location>
</feature>
<dbReference type="Pfam" id="PF04246">
    <property type="entry name" value="RseC_MucC"/>
    <property type="match status" value="1"/>
</dbReference>
<sequence>MADTITHEGIVIAINDSHITVSIQSQSACAACHAKGACGLSEVTHKNITAEKPNTPVEVGDKVIVMASVGNALYSVLFAYFLPSVVLIAILALLVSSGIEETWAALYSLLTITIYFIIIYFFRNRFAQKIKFKVKIE</sequence>
<keyword evidence="1" id="KW-0472">Membrane</keyword>
<organism evidence="2 3">
    <name type="scientific">Sanguibacteroides justesenii</name>
    <dbReference type="NCBI Taxonomy" id="1547597"/>
    <lineage>
        <taxon>Bacteria</taxon>
        <taxon>Pseudomonadati</taxon>
        <taxon>Bacteroidota</taxon>
        <taxon>Bacteroidia</taxon>
        <taxon>Bacteroidales</taxon>
        <taxon>Porphyromonadaceae</taxon>
        <taxon>Sanguibacteroides</taxon>
    </lineage>
</organism>
<dbReference type="InterPro" id="IPR026268">
    <property type="entry name" value="RseC"/>
</dbReference>
<dbReference type="PANTHER" id="PTHR35867">
    <property type="entry name" value="PROTEIN RSEC"/>
    <property type="match status" value="1"/>
</dbReference>
<dbReference type="PIRSF" id="PIRSF004923">
    <property type="entry name" value="RseC"/>
    <property type="match status" value="1"/>
</dbReference>
<proteinExistence type="predicted"/>
<dbReference type="OrthoDB" id="1120636at2"/>
<dbReference type="RefSeq" id="WP_041505580.1">
    <property type="nucleotide sequence ID" value="NZ_JPIU01000050.1"/>
</dbReference>
<keyword evidence="3" id="KW-1185">Reference proteome</keyword>
<keyword evidence="1" id="KW-1133">Transmembrane helix</keyword>
<dbReference type="EMBL" id="JPIU01000050">
    <property type="protein sequence ID" value="KIO42720.1"/>
    <property type="molecule type" value="Genomic_DNA"/>
</dbReference>
<protein>
    <submittedName>
        <fullName evidence="2">Positive regulator of sigma(E) RseC/MucC</fullName>
    </submittedName>
</protein>
<feature type="transmembrane region" description="Helical" evidence="1">
    <location>
        <begin position="72"/>
        <end position="96"/>
    </location>
</feature>
<name>A0A0C3R1S3_9PORP</name>
<comment type="caution">
    <text evidence="2">The sequence shown here is derived from an EMBL/GenBank/DDBJ whole genome shotgun (WGS) entry which is preliminary data.</text>
</comment>
<gene>
    <name evidence="2" type="ORF">BA92_14305</name>
</gene>
<reference evidence="2 3" key="1">
    <citation type="submission" date="2014-07" db="EMBL/GenBank/DDBJ databases">
        <title>Porphyromonadaceae bacterium OUH 308042 = ATCC BAA-2681 = DSM 28342 draft genome.</title>
        <authorList>
            <person name="Sydenham T.V."/>
            <person name="Hasman H."/>
            <person name="Justensen U.S."/>
        </authorList>
    </citation>
    <scope>NUCLEOTIDE SEQUENCE [LARGE SCALE GENOMIC DNA]</scope>
    <source>
        <strain evidence="2 3">OUH 308042</strain>
    </source>
</reference>
<evidence type="ECO:0000256" key="1">
    <source>
        <dbReference type="SAM" id="Phobius"/>
    </source>
</evidence>
<dbReference type="InterPro" id="IPR007359">
    <property type="entry name" value="SigmaE_reg_RseC_MucC"/>
</dbReference>
<dbReference type="AlphaFoldDB" id="A0A0C3R1S3"/>
<accession>A0A0C3R1S3</accession>
<evidence type="ECO:0000313" key="3">
    <source>
        <dbReference type="Proteomes" id="UP000031980"/>
    </source>
</evidence>
<evidence type="ECO:0000313" key="2">
    <source>
        <dbReference type="EMBL" id="KIO42720.1"/>
    </source>
</evidence>
<keyword evidence="1" id="KW-0812">Transmembrane</keyword>
<dbReference type="PANTHER" id="PTHR35867:SF1">
    <property type="entry name" value="PROTEIN RSEC"/>
    <property type="match status" value="1"/>
</dbReference>
<dbReference type="Proteomes" id="UP000031980">
    <property type="component" value="Unassembled WGS sequence"/>
</dbReference>